<dbReference type="Gramene" id="OE9A044132T1">
    <property type="protein sequence ID" value="OE9A044132C1"/>
    <property type="gene ID" value="OE9A044132"/>
</dbReference>
<name>A0A8S0TR72_OLEEU</name>
<keyword evidence="2" id="KW-1185">Reference proteome</keyword>
<gene>
    <name evidence="1" type="ORF">OLEA9_A044132</name>
</gene>
<dbReference type="EMBL" id="CACTIH010007273">
    <property type="protein sequence ID" value="CAA3007322.1"/>
    <property type="molecule type" value="Genomic_DNA"/>
</dbReference>
<dbReference type="GO" id="GO:0005506">
    <property type="term" value="F:iron ion binding"/>
    <property type="evidence" value="ECO:0007669"/>
    <property type="project" value="InterPro"/>
</dbReference>
<dbReference type="GO" id="GO:0016705">
    <property type="term" value="F:oxidoreductase activity, acting on paired donors, with incorporation or reduction of molecular oxygen"/>
    <property type="evidence" value="ECO:0007669"/>
    <property type="project" value="InterPro"/>
</dbReference>
<dbReference type="SUPFAM" id="SSF48264">
    <property type="entry name" value="Cytochrome P450"/>
    <property type="match status" value="1"/>
</dbReference>
<dbReference type="AlphaFoldDB" id="A0A8S0TR72"/>
<dbReference type="GO" id="GO:0004497">
    <property type="term" value="F:monooxygenase activity"/>
    <property type="evidence" value="ECO:0007669"/>
    <property type="project" value="InterPro"/>
</dbReference>
<evidence type="ECO:0000313" key="1">
    <source>
        <dbReference type="EMBL" id="CAA3007322.1"/>
    </source>
</evidence>
<dbReference type="InterPro" id="IPR036396">
    <property type="entry name" value="Cyt_P450_sf"/>
</dbReference>
<dbReference type="Proteomes" id="UP000594638">
    <property type="component" value="Unassembled WGS sequence"/>
</dbReference>
<sequence>MKELIRFMKETPPKSIKISDDMAPHISHYYYQSIHKFGKNSFIWFGPTPRLNITDPEFIKEISLKPDVFQKPVPDLGPLLWEGFCFLKGKNGLNIERYSPLLSIYTS</sequence>
<organism evidence="1 2">
    <name type="scientific">Olea europaea subsp. europaea</name>
    <dbReference type="NCBI Taxonomy" id="158383"/>
    <lineage>
        <taxon>Eukaryota</taxon>
        <taxon>Viridiplantae</taxon>
        <taxon>Streptophyta</taxon>
        <taxon>Embryophyta</taxon>
        <taxon>Tracheophyta</taxon>
        <taxon>Spermatophyta</taxon>
        <taxon>Magnoliopsida</taxon>
        <taxon>eudicotyledons</taxon>
        <taxon>Gunneridae</taxon>
        <taxon>Pentapetalae</taxon>
        <taxon>asterids</taxon>
        <taxon>lamiids</taxon>
        <taxon>Lamiales</taxon>
        <taxon>Oleaceae</taxon>
        <taxon>Oleeae</taxon>
        <taxon>Olea</taxon>
    </lineage>
</organism>
<dbReference type="GO" id="GO:0020037">
    <property type="term" value="F:heme binding"/>
    <property type="evidence" value="ECO:0007669"/>
    <property type="project" value="InterPro"/>
</dbReference>
<proteinExistence type="predicted"/>
<protein>
    <submittedName>
        <fullName evidence="1">Cytochrome P450 CYP72A219-like</fullName>
    </submittedName>
</protein>
<reference evidence="1 2" key="1">
    <citation type="submission" date="2019-12" db="EMBL/GenBank/DDBJ databases">
        <authorList>
            <person name="Alioto T."/>
            <person name="Alioto T."/>
            <person name="Gomez Garrido J."/>
        </authorList>
    </citation>
    <scope>NUCLEOTIDE SEQUENCE [LARGE SCALE GENOMIC DNA]</scope>
</reference>
<comment type="caution">
    <text evidence="1">The sequence shown here is derived from an EMBL/GenBank/DDBJ whole genome shotgun (WGS) entry which is preliminary data.</text>
</comment>
<dbReference type="OrthoDB" id="909405at2759"/>
<evidence type="ECO:0000313" key="2">
    <source>
        <dbReference type="Proteomes" id="UP000594638"/>
    </source>
</evidence>
<accession>A0A8S0TR72</accession>